<evidence type="ECO:0000313" key="1">
    <source>
        <dbReference type="Proteomes" id="UP000887540"/>
    </source>
</evidence>
<dbReference type="PANTHER" id="PTHR47326">
    <property type="entry name" value="TRANSPOSABLE ELEMENT TC3 TRANSPOSASE-LIKE PROTEIN"/>
    <property type="match status" value="1"/>
</dbReference>
<dbReference type="Gene3D" id="3.30.420.10">
    <property type="entry name" value="Ribonuclease H-like superfamily/Ribonuclease H"/>
    <property type="match status" value="1"/>
</dbReference>
<keyword evidence="1" id="KW-1185">Reference proteome</keyword>
<dbReference type="WBParaSite" id="ACRNAN_scaffold1323.g13466.t1">
    <property type="protein sequence ID" value="ACRNAN_scaffold1323.g13466.t1"/>
    <property type="gene ID" value="ACRNAN_scaffold1323.g13466"/>
</dbReference>
<reference evidence="2" key="1">
    <citation type="submission" date="2022-11" db="UniProtKB">
        <authorList>
            <consortium name="WormBaseParasite"/>
        </authorList>
    </citation>
    <scope>IDENTIFICATION</scope>
</reference>
<dbReference type="GO" id="GO:0003676">
    <property type="term" value="F:nucleic acid binding"/>
    <property type="evidence" value="ECO:0007669"/>
    <property type="project" value="InterPro"/>
</dbReference>
<organism evidence="1 2">
    <name type="scientific">Acrobeloides nanus</name>
    <dbReference type="NCBI Taxonomy" id="290746"/>
    <lineage>
        <taxon>Eukaryota</taxon>
        <taxon>Metazoa</taxon>
        <taxon>Ecdysozoa</taxon>
        <taxon>Nematoda</taxon>
        <taxon>Chromadorea</taxon>
        <taxon>Rhabditida</taxon>
        <taxon>Tylenchina</taxon>
        <taxon>Cephalobomorpha</taxon>
        <taxon>Cephaloboidea</taxon>
        <taxon>Cephalobidae</taxon>
        <taxon>Acrobeloides</taxon>
    </lineage>
</organism>
<dbReference type="AlphaFoldDB" id="A0A914CRN9"/>
<dbReference type="PANTHER" id="PTHR47326:SF1">
    <property type="entry name" value="HTH PSQ-TYPE DOMAIN-CONTAINING PROTEIN"/>
    <property type="match status" value="1"/>
</dbReference>
<name>A0A914CRN9_9BILA</name>
<dbReference type="InterPro" id="IPR036397">
    <property type="entry name" value="RNaseH_sf"/>
</dbReference>
<proteinExistence type="predicted"/>
<accession>A0A914CRN9</accession>
<protein>
    <submittedName>
        <fullName evidence="2">Transposase</fullName>
    </submittedName>
</protein>
<evidence type="ECO:0000313" key="2">
    <source>
        <dbReference type="WBParaSite" id="ACRNAN_scaffold1323.g13466.t1"/>
    </source>
</evidence>
<sequence>MQDGARPHWSRDARQWLNNNLGGRWMGRGSLNLPWAPYSPDLTPCDFFLWGYVKSKQVFDEMPQEMIARAMESYRRRLERCIQVNGKSVEQKYAN</sequence>
<dbReference type="Proteomes" id="UP000887540">
    <property type="component" value="Unplaced"/>
</dbReference>